<sequence>MKIYMKQIITLITVGIIALSCSEKSPIKSNITYYPTFEVIDGPYIITELGSGFTDPGVIANEGENEIPVSVTGSVDPNTEGFYILEYSATNSDGFSATTTRNVIVTSSIDDVLNTDLSGTYWRSNNPDRAAEVTKVADGFYNITDAFPPNGIAVVFGQVNGTTLVIPEQSSVFGSVIADEYTDPQTSAFIIDDATIGWNMRVGGFGVFGIEFNKQ</sequence>
<dbReference type="OrthoDB" id="1423116at2"/>
<reference evidence="2 3" key="1">
    <citation type="submission" date="2016-10" db="EMBL/GenBank/DDBJ databases">
        <authorList>
            <person name="de Groot N.N."/>
        </authorList>
    </citation>
    <scope>NUCLEOTIDE SEQUENCE [LARGE SCALE GENOMIC DNA]</scope>
    <source>
        <strain evidence="2 3">CGMCC 1.6114</strain>
    </source>
</reference>
<evidence type="ECO:0000313" key="2">
    <source>
        <dbReference type="EMBL" id="SFS94320.1"/>
    </source>
</evidence>
<protein>
    <recommendedName>
        <fullName evidence="1">Pesticidal crystal protein Cry22Aa Ig-like domain-containing protein</fullName>
    </recommendedName>
</protein>
<organism evidence="2 3">
    <name type="scientific">Zhouia amylolytica</name>
    <dbReference type="NCBI Taxonomy" id="376730"/>
    <lineage>
        <taxon>Bacteria</taxon>
        <taxon>Pseudomonadati</taxon>
        <taxon>Bacteroidota</taxon>
        <taxon>Flavobacteriia</taxon>
        <taxon>Flavobacteriales</taxon>
        <taxon>Flavobacteriaceae</taxon>
        <taxon>Zhouia</taxon>
    </lineage>
</organism>
<evidence type="ECO:0000313" key="3">
    <source>
        <dbReference type="Proteomes" id="UP000183209"/>
    </source>
</evidence>
<dbReference type="PROSITE" id="PS51257">
    <property type="entry name" value="PROKAR_LIPOPROTEIN"/>
    <property type="match status" value="1"/>
</dbReference>
<dbReference type="EMBL" id="FPAG01000006">
    <property type="protein sequence ID" value="SFS94320.1"/>
    <property type="molecule type" value="Genomic_DNA"/>
</dbReference>
<dbReference type="InterPro" id="IPR032179">
    <property type="entry name" value="Cry22Aa_Ig-like"/>
</dbReference>
<accession>A0A1I6TYR5</accession>
<dbReference type="AlphaFoldDB" id="A0A1I6TYR5"/>
<feature type="domain" description="Pesticidal crystal protein Cry22Aa Ig-like" evidence="1">
    <location>
        <begin position="44"/>
        <end position="105"/>
    </location>
</feature>
<dbReference type="Pfam" id="PF16403">
    <property type="entry name" value="Bact_surface_Ig-like"/>
    <property type="match status" value="1"/>
</dbReference>
<name>A0A1I6TYR5_9FLAO</name>
<proteinExistence type="predicted"/>
<dbReference type="RefSeq" id="WP_055725795.1">
    <property type="nucleotide sequence ID" value="NZ_JAEMBF010000006.1"/>
</dbReference>
<dbReference type="InterPro" id="IPR013783">
    <property type="entry name" value="Ig-like_fold"/>
</dbReference>
<dbReference type="Proteomes" id="UP000183209">
    <property type="component" value="Unassembled WGS sequence"/>
</dbReference>
<evidence type="ECO:0000259" key="1">
    <source>
        <dbReference type="Pfam" id="PF16403"/>
    </source>
</evidence>
<dbReference type="Gene3D" id="2.60.40.10">
    <property type="entry name" value="Immunoglobulins"/>
    <property type="match status" value="1"/>
</dbReference>
<gene>
    <name evidence="2" type="ORF">SAMN04487906_2238</name>
</gene>